<keyword evidence="1" id="KW-0472">Membrane</keyword>
<feature type="transmembrane region" description="Helical" evidence="1">
    <location>
        <begin position="278"/>
        <end position="299"/>
    </location>
</feature>
<reference evidence="2 3" key="1">
    <citation type="submission" date="2019-10" db="EMBL/GenBank/DDBJ databases">
        <title>Whole genome shotgun sequence of Acrocarpospora macrocephala NBRC 16266.</title>
        <authorList>
            <person name="Ichikawa N."/>
            <person name="Kimura A."/>
            <person name="Kitahashi Y."/>
            <person name="Komaki H."/>
            <person name="Oguchi A."/>
        </authorList>
    </citation>
    <scope>NUCLEOTIDE SEQUENCE [LARGE SCALE GENOMIC DNA]</scope>
    <source>
        <strain evidence="2 3">NBRC 16266</strain>
    </source>
</reference>
<feature type="transmembrane region" description="Helical" evidence="1">
    <location>
        <begin position="311"/>
        <end position="329"/>
    </location>
</feature>
<proteinExistence type="predicted"/>
<keyword evidence="3" id="KW-1185">Reference proteome</keyword>
<dbReference type="RefSeq" id="WP_155358244.1">
    <property type="nucleotide sequence ID" value="NZ_BAAAHL010000009.1"/>
</dbReference>
<feature type="transmembrane region" description="Helical" evidence="1">
    <location>
        <begin position="183"/>
        <end position="205"/>
    </location>
</feature>
<keyword evidence="1" id="KW-0812">Transmembrane</keyword>
<feature type="transmembrane region" description="Helical" evidence="1">
    <location>
        <begin position="360"/>
        <end position="384"/>
    </location>
</feature>
<dbReference type="EMBL" id="BLAE01000041">
    <property type="protein sequence ID" value="GES12964.1"/>
    <property type="molecule type" value="Genomic_DNA"/>
</dbReference>
<dbReference type="AlphaFoldDB" id="A0A5M3WVP1"/>
<comment type="caution">
    <text evidence="2">The sequence shown here is derived from an EMBL/GenBank/DDBJ whole genome shotgun (WGS) entry which is preliminary data.</text>
</comment>
<feature type="transmembrane region" description="Helical" evidence="1">
    <location>
        <begin position="38"/>
        <end position="56"/>
    </location>
</feature>
<dbReference type="Proteomes" id="UP000331127">
    <property type="component" value="Unassembled WGS sequence"/>
</dbReference>
<accession>A0A5M3WVP1</accession>
<evidence type="ECO:0000313" key="3">
    <source>
        <dbReference type="Proteomes" id="UP000331127"/>
    </source>
</evidence>
<feature type="transmembrane region" description="Helical" evidence="1">
    <location>
        <begin position="156"/>
        <end position="176"/>
    </location>
</feature>
<keyword evidence="1" id="KW-1133">Transmembrane helix</keyword>
<feature type="transmembrane region" description="Helical" evidence="1">
    <location>
        <begin position="211"/>
        <end position="234"/>
    </location>
</feature>
<organism evidence="2 3">
    <name type="scientific">Acrocarpospora macrocephala</name>
    <dbReference type="NCBI Taxonomy" id="150177"/>
    <lineage>
        <taxon>Bacteria</taxon>
        <taxon>Bacillati</taxon>
        <taxon>Actinomycetota</taxon>
        <taxon>Actinomycetes</taxon>
        <taxon>Streptosporangiales</taxon>
        <taxon>Streptosporangiaceae</taxon>
        <taxon>Acrocarpospora</taxon>
    </lineage>
</organism>
<name>A0A5M3WVP1_9ACTN</name>
<sequence length="390" mass="40335">MRRRFQTVTTWVVVVAWVVFYAVALATADPLPPPGTAIAWLVVPPLLWVIAARLVLRHWWSAAEVSAIDPPGRLLAVAVAALPERRREWGRAMTAELAEVEGRSARWRFALSSVGGLLMLPPAGGWPVLALVAGVVVASVAAAGPAVGAAVPGLRVFAVAFTVLAGAMVVLAVARWRRPRLPVLAPTVLVTGGVAASIAMTVLFLRREPAAAQYLPPVAAVCLAAVLAGCLWVALAAPRWLGTGRLAPHLGGAAAVVFAAWFWLAIRTDGTEPPLPLVIVLSLVLVLAPLGAFFVPAFAAGRAGRSFRSGLQAAVWTVIALIPLTYAVWLPEALRQHAIDGGLLLGGEVAAPVGANLADALVFCLGVFPVLGLTLGVIGAGLGARTAAPS</sequence>
<evidence type="ECO:0000313" key="2">
    <source>
        <dbReference type="EMBL" id="GES12964.1"/>
    </source>
</evidence>
<protein>
    <submittedName>
        <fullName evidence="2">Uncharacterized protein</fullName>
    </submittedName>
</protein>
<feature type="transmembrane region" description="Helical" evidence="1">
    <location>
        <begin position="246"/>
        <end position="266"/>
    </location>
</feature>
<gene>
    <name evidence="2" type="ORF">Amac_065610</name>
</gene>
<dbReference type="OrthoDB" id="3292770at2"/>
<evidence type="ECO:0000256" key="1">
    <source>
        <dbReference type="SAM" id="Phobius"/>
    </source>
</evidence>